<gene>
    <name evidence="5" type="ORF">TKK_009274</name>
</gene>
<dbReference type="Gene3D" id="2.10.25.10">
    <property type="entry name" value="Laminin"/>
    <property type="match status" value="1"/>
</dbReference>
<dbReference type="InterPro" id="IPR003410">
    <property type="entry name" value="HYR_dom"/>
</dbReference>
<evidence type="ECO:0000256" key="2">
    <source>
        <dbReference type="ARBA" id="ARBA00023157"/>
    </source>
</evidence>
<dbReference type="SUPFAM" id="SSF57196">
    <property type="entry name" value="EGF/Laminin"/>
    <property type="match status" value="1"/>
</dbReference>
<keyword evidence="2" id="KW-1015">Disulfide bond</keyword>
<dbReference type="AlphaFoldDB" id="A0ABD2WVQ8"/>
<evidence type="ECO:0000256" key="3">
    <source>
        <dbReference type="SAM" id="MobiDB-lite"/>
    </source>
</evidence>
<dbReference type="InterPro" id="IPR001881">
    <property type="entry name" value="EGF-like_Ca-bd_dom"/>
</dbReference>
<feature type="domain" description="HYR" evidence="4">
    <location>
        <begin position="258"/>
        <end position="337"/>
    </location>
</feature>
<reference evidence="5 6" key="1">
    <citation type="journal article" date="2024" name="bioRxiv">
        <title>A reference genome for Trichogramma kaykai: A tiny desert-dwelling parasitoid wasp with competing sex-ratio distorters.</title>
        <authorList>
            <person name="Culotta J."/>
            <person name="Lindsey A.R."/>
        </authorList>
    </citation>
    <scope>NUCLEOTIDE SEQUENCE [LARGE SCALE GENOMIC DNA]</scope>
    <source>
        <strain evidence="5 6">KSX58</strain>
    </source>
</reference>
<evidence type="ECO:0000256" key="1">
    <source>
        <dbReference type="ARBA" id="ARBA00022737"/>
    </source>
</evidence>
<dbReference type="Pfam" id="PF14670">
    <property type="entry name" value="FXa_inhibition"/>
    <property type="match status" value="1"/>
</dbReference>
<dbReference type="SMART" id="SM00179">
    <property type="entry name" value="EGF_CA"/>
    <property type="match status" value="1"/>
</dbReference>
<accession>A0ABD2WVQ8</accession>
<feature type="region of interest" description="Disordered" evidence="3">
    <location>
        <begin position="122"/>
        <end position="141"/>
    </location>
</feature>
<protein>
    <recommendedName>
        <fullName evidence="4">HYR domain-containing protein</fullName>
    </recommendedName>
</protein>
<dbReference type="EMBL" id="JBJJXI010000068">
    <property type="protein sequence ID" value="KAL3396904.1"/>
    <property type="molecule type" value="Genomic_DNA"/>
</dbReference>
<name>A0ABD2WVQ8_9HYME</name>
<organism evidence="5 6">
    <name type="scientific">Trichogramma kaykai</name>
    <dbReference type="NCBI Taxonomy" id="54128"/>
    <lineage>
        <taxon>Eukaryota</taxon>
        <taxon>Metazoa</taxon>
        <taxon>Ecdysozoa</taxon>
        <taxon>Arthropoda</taxon>
        <taxon>Hexapoda</taxon>
        <taxon>Insecta</taxon>
        <taxon>Pterygota</taxon>
        <taxon>Neoptera</taxon>
        <taxon>Endopterygota</taxon>
        <taxon>Hymenoptera</taxon>
        <taxon>Apocrita</taxon>
        <taxon>Proctotrupomorpha</taxon>
        <taxon>Chalcidoidea</taxon>
        <taxon>Trichogrammatidae</taxon>
        <taxon>Trichogramma</taxon>
    </lineage>
</organism>
<dbReference type="Proteomes" id="UP001627154">
    <property type="component" value="Unassembled WGS sequence"/>
</dbReference>
<feature type="compositionally biased region" description="Basic residues" evidence="3">
    <location>
        <begin position="162"/>
        <end position="178"/>
    </location>
</feature>
<proteinExistence type="predicted"/>
<keyword evidence="1" id="KW-0677">Repeat</keyword>
<dbReference type="PANTHER" id="PTHR24273">
    <property type="entry name" value="FI04643P-RELATED"/>
    <property type="match status" value="1"/>
</dbReference>
<comment type="caution">
    <text evidence="5">The sequence shown here is derived from an EMBL/GenBank/DDBJ whole genome shotgun (WGS) entry which is preliminary data.</text>
</comment>
<evidence type="ECO:0000313" key="5">
    <source>
        <dbReference type="EMBL" id="KAL3396904.1"/>
    </source>
</evidence>
<keyword evidence="6" id="KW-1185">Reference proteome</keyword>
<dbReference type="Pfam" id="PF02494">
    <property type="entry name" value="HYR"/>
    <property type="match status" value="1"/>
</dbReference>
<dbReference type="CDD" id="cd00054">
    <property type="entry name" value="EGF_CA"/>
    <property type="match status" value="1"/>
</dbReference>
<sequence>MDECSIDNGGCQEICENTEGSYFCACEGDERVLAPDMKTCVGEFWLSSATIDICIRGEAFSRARGRSGGSDAAAETETATSLVLGAESGGRPRVPHVHFGPNDDHYDDDDDHWCFGGGLGRGRRRSNKRSTTATTGHQTRHKVLPQVSPRLRAARRVRAHLSGRRHLGRSQARRMPHKPRLDCPADVKAELPPGRDEAFVTYEQPSTDLDWFRYVHSKPSWGTRLEANLKLGRHEITFYARHPVSKKQTTCTLNITVQEGQAPKVKGCPSDIQVTGKNGSAITWIEPVFTDNVKVTRVTSNESPGQTFSIGGHKVEYEASDEAGWTTKCIFTVVLRPI</sequence>
<evidence type="ECO:0000313" key="6">
    <source>
        <dbReference type="Proteomes" id="UP001627154"/>
    </source>
</evidence>
<dbReference type="PROSITE" id="PS50825">
    <property type="entry name" value="HYR"/>
    <property type="match status" value="1"/>
</dbReference>
<evidence type="ECO:0000259" key="4">
    <source>
        <dbReference type="PROSITE" id="PS50825"/>
    </source>
</evidence>
<feature type="region of interest" description="Disordered" evidence="3">
    <location>
        <begin position="162"/>
        <end position="186"/>
    </location>
</feature>
<dbReference type="PANTHER" id="PTHR24273:SF32">
    <property type="entry name" value="HYALIN"/>
    <property type="match status" value="1"/>
</dbReference>